<accession>A0A263CZ94</accession>
<name>A0A263CZ94_9PSEU</name>
<evidence type="ECO:0008006" key="3">
    <source>
        <dbReference type="Google" id="ProtNLM"/>
    </source>
</evidence>
<keyword evidence="2" id="KW-1185">Reference proteome</keyword>
<protein>
    <recommendedName>
        <fullName evidence="3">DUF3558 domain-containing protein</fullName>
    </recommendedName>
</protein>
<dbReference type="AlphaFoldDB" id="A0A263CZ94"/>
<gene>
    <name evidence="1" type="ORF">CFN78_20350</name>
</gene>
<proteinExistence type="predicted"/>
<dbReference type="Proteomes" id="UP000242444">
    <property type="component" value="Unassembled WGS sequence"/>
</dbReference>
<dbReference type="OrthoDB" id="3637277at2"/>
<dbReference type="InterPro" id="IPR024520">
    <property type="entry name" value="DUF3558"/>
</dbReference>
<evidence type="ECO:0000313" key="1">
    <source>
        <dbReference type="EMBL" id="OZM71494.1"/>
    </source>
</evidence>
<evidence type="ECO:0000313" key="2">
    <source>
        <dbReference type="Proteomes" id="UP000242444"/>
    </source>
</evidence>
<dbReference type="InParanoid" id="A0A263CZ94"/>
<reference evidence="1 2" key="1">
    <citation type="submission" date="2017-07" db="EMBL/GenBank/DDBJ databases">
        <title>Amycolatopsis antarcticus sp. nov., isolated from the surface of an Antarcticus brown macroalga.</title>
        <authorList>
            <person name="Wang J."/>
            <person name="Leiva S."/>
            <person name="Huang J."/>
            <person name="Huang Y."/>
        </authorList>
    </citation>
    <scope>NUCLEOTIDE SEQUENCE [LARGE SCALE GENOMIC DNA]</scope>
    <source>
        <strain evidence="1 2">AU-G6</strain>
    </source>
</reference>
<organism evidence="1 2">
    <name type="scientific">Amycolatopsis antarctica</name>
    <dbReference type="NCBI Taxonomy" id="1854586"/>
    <lineage>
        <taxon>Bacteria</taxon>
        <taxon>Bacillati</taxon>
        <taxon>Actinomycetota</taxon>
        <taxon>Actinomycetes</taxon>
        <taxon>Pseudonocardiales</taxon>
        <taxon>Pseudonocardiaceae</taxon>
        <taxon>Amycolatopsis</taxon>
    </lineage>
</organism>
<dbReference type="EMBL" id="NKYE01000013">
    <property type="protein sequence ID" value="OZM71494.1"/>
    <property type="molecule type" value="Genomic_DNA"/>
</dbReference>
<dbReference type="Pfam" id="PF12079">
    <property type="entry name" value="DUF3558"/>
    <property type="match status" value="1"/>
</dbReference>
<sequence>MREESSKYRLAVSVLAPLAIVLNSCGGTEEGVAQPESSVSSVETAPRVSIPLDASPYEERPCSLVSQQVMSQFGYTEPGENSTEKTEGKAKLAGPVCNFKSPIKGGSSTIIIETENRKRGTGGLSGVYAAFEAGRFAYLEAATVEDYPAVFSDVTDVREIGKYSLAVGVADDLTFSVSVGPYGQGKRDEAREAAEGIASAAVRTLQEGS</sequence>
<dbReference type="RefSeq" id="WP_094864442.1">
    <property type="nucleotide sequence ID" value="NZ_NKYE01000013.1"/>
</dbReference>
<comment type="caution">
    <text evidence="1">The sequence shown here is derived from an EMBL/GenBank/DDBJ whole genome shotgun (WGS) entry which is preliminary data.</text>
</comment>